<proteinExistence type="predicted"/>
<dbReference type="AlphaFoldDB" id="A0A934PWE7"/>
<sequence>MSNILHILNGDATLNGFRETRLEGDVLVWREILSEGPLLKNVASADFWQQRSEWICSFFKETPQNYHNNMIVQLEKLHEPFQEINLWFEYDLNCQVNLLGAMMLISQQTNLSAPGVYLICPNEFPGVEDFRGLGELNGEQQEYLFDNIRVQLGEFDFTLATEAWGIYISGDAILLEKWLLQTTFWGNMHLLKAAMAAHLKRLQINEKGLNYIQQTLLDIYINGAHTNNEIYHAFLKTEKIYGMGDMEINLYLRQLVASGFMPDAAKI</sequence>
<evidence type="ECO:0000259" key="1">
    <source>
        <dbReference type="Pfam" id="PF08874"/>
    </source>
</evidence>
<accession>A0A934PWE7</accession>
<comment type="caution">
    <text evidence="2">The sequence shown here is derived from an EMBL/GenBank/DDBJ whole genome shotgun (WGS) entry which is preliminary data.</text>
</comment>
<feature type="domain" description="DUF1835" evidence="1">
    <location>
        <begin position="6"/>
        <end position="107"/>
    </location>
</feature>
<organism evidence="2 3">
    <name type="scientific">Mucilaginibacter segetis</name>
    <dbReference type="NCBI Taxonomy" id="2793071"/>
    <lineage>
        <taxon>Bacteria</taxon>
        <taxon>Pseudomonadati</taxon>
        <taxon>Bacteroidota</taxon>
        <taxon>Sphingobacteriia</taxon>
        <taxon>Sphingobacteriales</taxon>
        <taxon>Sphingobacteriaceae</taxon>
        <taxon>Mucilaginibacter</taxon>
    </lineage>
</organism>
<dbReference type="Pfam" id="PF08874">
    <property type="entry name" value="DUF1835"/>
    <property type="match status" value="1"/>
</dbReference>
<dbReference type="RefSeq" id="WP_200066775.1">
    <property type="nucleotide sequence ID" value="NZ_JAEHFW010000002.1"/>
</dbReference>
<gene>
    <name evidence="2" type="ORF">I5M19_13070</name>
</gene>
<reference evidence="2" key="1">
    <citation type="submission" date="2020-12" db="EMBL/GenBank/DDBJ databases">
        <title>Bacterial novel species Mucilaginibacter sp. SD-g isolated from soil.</title>
        <authorList>
            <person name="Jung H.-Y."/>
        </authorList>
    </citation>
    <scope>NUCLEOTIDE SEQUENCE</scope>
    <source>
        <strain evidence="2">SD-g</strain>
    </source>
</reference>
<keyword evidence="3" id="KW-1185">Reference proteome</keyword>
<dbReference type="InterPro" id="IPR014973">
    <property type="entry name" value="DUF1835"/>
</dbReference>
<evidence type="ECO:0000313" key="3">
    <source>
        <dbReference type="Proteomes" id="UP000613193"/>
    </source>
</evidence>
<dbReference type="EMBL" id="JAEHFW010000002">
    <property type="protein sequence ID" value="MBK0380248.1"/>
    <property type="molecule type" value="Genomic_DNA"/>
</dbReference>
<evidence type="ECO:0000313" key="2">
    <source>
        <dbReference type="EMBL" id="MBK0380248.1"/>
    </source>
</evidence>
<protein>
    <submittedName>
        <fullName evidence="2">DUF1835 domain-containing protein</fullName>
    </submittedName>
</protein>
<name>A0A934PWE7_9SPHI</name>
<dbReference type="Proteomes" id="UP000613193">
    <property type="component" value="Unassembled WGS sequence"/>
</dbReference>